<dbReference type="Gene3D" id="1.20.1260.100">
    <property type="entry name" value="TspO/MBR protein"/>
    <property type="match status" value="1"/>
</dbReference>
<evidence type="ECO:0000256" key="3">
    <source>
        <dbReference type="ARBA" id="ARBA00022692"/>
    </source>
</evidence>
<feature type="transmembrane region" description="Helical" evidence="6">
    <location>
        <begin position="79"/>
        <end position="97"/>
    </location>
</feature>
<evidence type="ECO:0000256" key="5">
    <source>
        <dbReference type="ARBA" id="ARBA00023136"/>
    </source>
</evidence>
<name>A0A9D1YDJ6_9FIRM</name>
<organism evidence="7 8">
    <name type="scientific">Candidatus Acutalibacter pullistercoris</name>
    <dbReference type="NCBI Taxonomy" id="2838418"/>
    <lineage>
        <taxon>Bacteria</taxon>
        <taxon>Bacillati</taxon>
        <taxon>Bacillota</taxon>
        <taxon>Clostridia</taxon>
        <taxon>Eubacteriales</taxon>
        <taxon>Acutalibacteraceae</taxon>
        <taxon>Acutalibacter</taxon>
    </lineage>
</organism>
<dbReference type="InterPro" id="IPR004307">
    <property type="entry name" value="TspO_MBR"/>
</dbReference>
<dbReference type="InterPro" id="IPR038330">
    <property type="entry name" value="TspO/MBR-related_sf"/>
</dbReference>
<evidence type="ECO:0000313" key="8">
    <source>
        <dbReference type="Proteomes" id="UP000823915"/>
    </source>
</evidence>
<keyword evidence="4 6" id="KW-1133">Transmembrane helix</keyword>
<dbReference type="FunFam" id="1.20.1260.100:FF:000001">
    <property type="entry name" value="translocator protein 2"/>
    <property type="match status" value="1"/>
</dbReference>
<sequence length="154" mass="17147">MTRSWKTLLPCLALPLGVGFLSSLLTRSAMDRFAALRQPPLSPPGWVFPLVWTVLYLLMGLSSYLVLTAGKGRPPGLGLYCLQLLFNFFWPLLFFGMGLYLPAFFWLLALWGLVLATAVQFSKTSRKAARLLLPYLAWTAFAGYLNLGVCLLNP</sequence>
<dbReference type="Pfam" id="PF03073">
    <property type="entry name" value="TspO_MBR"/>
    <property type="match status" value="1"/>
</dbReference>
<reference evidence="7" key="2">
    <citation type="submission" date="2021-04" db="EMBL/GenBank/DDBJ databases">
        <authorList>
            <person name="Gilroy R."/>
        </authorList>
    </citation>
    <scope>NUCLEOTIDE SEQUENCE</scope>
    <source>
        <strain evidence="7">1282</strain>
    </source>
</reference>
<comment type="subcellular location">
    <subcellularLocation>
        <location evidence="1">Membrane</location>
        <topology evidence="1">Multi-pass membrane protein</topology>
    </subcellularLocation>
</comment>
<evidence type="ECO:0000256" key="1">
    <source>
        <dbReference type="ARBA" id="ARBA00004141"/>
    </source>
</evidence>
<dbReference type="CDD" id="cd15904">
    <property type="entry name" value="TSPO_MBR"/>
    <property type="match status" value="1"/>
</dbReference>
<comment type="caution">
    <text evidence="7">The sequence shown here is derived from an EMBL/GenBank/DDBJ whole genome shotgun (WGS) entry which is preliminary data.</text>
</comment>
<dbReference type="PANTHER" id="PTHR10057:SF0">
    <property type="entry name" value="TRANSLOCATOR PROTEIN"/>
    <property type="match status" value="1"/>
</dbReference>
<dbReference type="GO" id="GO:0016020">
    <property type="term" value="C:membrane"/>
    <property type="evidence" value="ECO:0007669"/>
    <property type="project" value="UniProtKB-SubCell"/>
</dbReference>
<feature type="transmembrane region" description="Helical" evidence="6">
    <location>
        <begin position="133"/>
        <end position="152"/>
    </location>
</feature>
<feature type="transmembrane region" description="Helical" evidence="6">
    <location>
        <begin position="103"/>
        <end position="121"/>
    </location>
</feature>
<proteinExistence type="inferred from homology"/>
<dbReference type="Proteomes" id="UP000823915">
    <property type="component" value="Unassembled WGS sequence"/>
</dbReference>
<protein>
    <submittedName>
        <fullName evidence="7">Tryptophan-rich sensory protein</fullName>
    </submittedName>
</protein>
<reference evidence="7" key="1">
    <citation type="journal article" date="2021" name="PeerJ">
        <title>Extensive microbial diversity within the chicken gut microbiome revealed by metagenomics and culture.</title>
        <authorList>
            <person name="Gilroy R."/>
            <person name="Ravi A."/>
            <person name="Getino M."/>
            <person name="Pursley I."/>
            <person name="Horton D.L."/>
            <person name="Alikhan N.F."/>
            <person name="Baker D."/>
            <person name="Gharbi K."/>
            <person name="Hall N."/>
            <person name="Watson M."/>
            <person name="Adriaenssens E.M."/>
            <person name="Foster-Nyarko E."/>
            <person name="Jarju S."/>
            <person name="Secka A."/>
            <person name="Antonio M."/>
            <person name="Oren A."/>
            <person name="Chaudhuri R.R."/>
            <person name="La Ragione R."/>
            <person name="Hildebrand F."/>
            <person name="Pallen M.J."/>
        </authorList>
    </citation>
    <scope>NUCLEOTIDE SEQUENCE</scope>
    <source>
        <strain evidence="7">1282</strain>
    </source>
</reference>
<dbReference type="AlphaFoldDB" id="A0A9D1YDJ6"/>
<keyword evidence="3 6" id="KW-0812">Transmembrane</keyword>
<comment type="similarity">
    <text evidence="2">Belongs to the TspO/BZRP family.</text>
</comment>
<evidence type="ECO:0000256" key="6">
    <source>
        <dbReference type="SAM" id="Phobius"/>
    </source>
</evidence>
<dbReference type="PIRSF" id="PIRSF005859">
    <property type="entry name" value="PBR"/>
    <property type="match status" value="1"/>
</dbReference>
<evidence type="ECO:0000256" key="2">
    <source>
        <dbReference type="ARBA" id="ARBA00007524"/>
    </source>
</evidence>
<evidence type="ECO:0000313" key="7">
    <source>
        <dbReference type="EMBL" id="HIY26692.1"/>
    </source>
</evidence>
<evidence type="ECO:0000256" key="4">
    <source>
        <dbReference type="ARBA" id="ARBA00022989"/>
    </source>
</evidence>
<dbReference type="GO" id="GO:0033013">
    <property type="term" value="P:tetrapyrrole metabolic process"/>
    <property type="evidence" value="ECO:0007669"/>
    <property type="project" value="UniProtKB-ARBA"/>
</dbReference>
<gene>
    <name evidence="7" type="ORF">H9838_05895</name>
</gene>
<keyword evidence="5 6" id="KW-0472">Membrane</keyword>
<feature type="transmembrane region" description="Helical" evidence="6">
    <location>
        <begin position="46"/>
        <end position="67"/>
    </location>
</feature>
<accession>A0A9D1YDJ6</accession>
<dbReference type="EMBL" id="DXDU01000098">
    <property type="protein sequence ID" value="HIY26692.1"/>
    <property type="molecule type" value="Genomic_DNA"/>
</dbReference>
<dbReference type="PANTHER" id="PTHR10057">
    <property type="entry name" value="PERIPHERAL-TYPE BENZODIAZEPINE RECEPTOR"/>
    <property type="match status" value="1"/>
</dbReference>